<dbReference type="AlphaFoldDB" id="A0A542UJR1"/>
<sequence>MVMDMGRDAVQDVVELRYRPEVADLTSALRARQRVSRVGWIYRWTPYVTGFGALVEIVPAVQGKHFSPGMLASLVVVTLSLALSPWLGARAFHKLAVRQGLIRVTVTEAGVAVATDNVTASVNWVAQPRYLETARVFVLLSDDKNATAFTMLPKSGLADPADADRLRAILDRHLQRL</sequence>
<keyword evidence="3" id="KW-1185">Reference proteome</keyword>
<comment type="caution">
    <text evidence="2">The sequence shown here is derived from an EMBL/GenBank/DDBJ whole genome shotgun (WGS) entry which is preliminary data.</text>
</comment>
<keyword evidence="1" id="KW-0472">Membrane</keyword>
<accession>A0A542UJR1</accession>
<reference evidence="2 3" key="1">
    <citation type="submission" date="2019-06" db="EMBL/GenBank/DDBJ databases">
        <title>Sequencing the genomes of 1000 actinobacteria strains.</title>
        <authorList>
            <person name="Klenk H.-P."/>
        </authorList>
    </citation>
    <scope>NUCLEOTIDE SEQUENCE [LARGE SCALE GENOMIC DNA]</scope>
    <source>
        <strain evidence="2 3">DSM 41929</strain>
    </source>
</reference>
<keyword evidence="1" id="KW-1133">Transmembrane helix</keyword>
<organism evidence="2 3">
    <name type="scientific">Streptomyces puniciscabiei</name>
    <dbReference type="NCBI Taxonomy" id="164348"/>
    <lineage>
        <taxon>Bacteria</taxon>
        <taxon>Bacillati</taxon>
        <taxon>Actinomycetota</taxon>
        <taxon>Actinomycetes</taxon>
        <taxon>Kitasatosporales</taxon>
        <taxon>Streptomycetaceae</taxon>
        <taxon>Streptomyces</taxon>
    </lineage>
</organism>
<feature type="transmembrane region" description="Helical" evidence="1">
    <location>
        <begin position="40"/>
        <end position="58"/>
    </location>
</feature>
<protein>
    <recommendedName>
        <fullName evidence="4">YcxB-like protein</fullName>
    </recommendedName>
</protein>
<dbReference type="Proteomes" id="UP000318103">
    <property type="component" value="Unassembled WGS sequence"/>
</dbReference>
<name>A0A542UJR1_9ACTN</name>
<dbReference type="RefSeq" id="WP_055704956.1">
    <property type="nucleotide sequence ID" value="NZ_JBPJFI010000001.1"/>
</dbReference>
<dbReference type="OrthoDB" id="4327547at2"/>
<keyword evidence="1" id="KW-0812">Transmembrane</keyword>
<feature type="transmembrane region" description="Helical" evidence="1">
    <location>
        <begin position="70"/>
        <end position="89"/>
    </location>
</feature>
<evidence type="ECO:0008006" key="4">
    <source>
        <dbReference type="Google" id="ProtNLM"/>
    </source>
</evidence>
<proteinExistence type="predicted"/>
<evidence type="ECO:0000313" key="2">
    <source>
        <dbReference type="EMBL" id="TQK99311.1"/>
    </source>
</evidence>
<gene>
    <name evidence="2" type="ORF">FB563_4380</name>
</gene>
<evidence type="ECO:0000256" key="1">
    <source>
        <dbReference type="SAM" id="Phobius"/>
    </source>
</evidence>
<dbReference type="EMBL" id="VFNX01000001">
    <property type="protein sequence ID" value="TQK99311.1"/>
    <property type="molecule type" value="Genomic_DNA"/>
</dbReference>
<evidence type="ECO:0000313" key="3">
    <source>
        <dbReference type="Proteomes" id="UP000318103"/>
    </source>
</evidence>